<evidence type="ECO:0000256" key="1">
    <source>
        <dbReference type="SAM" id="MobiDB-lite"/>
    </source>
</evidence>
<dbReference type="KEGG" id="atq:GH723_11115"/>
<dbReference type="RefSeq" id="WP_153759707.1">
    <property type="nucleotide sequence ID" value="NZ_CP045851.1"/>
</dbReference>
<dbReference type="Proteomes" id="UP000334019">
    <property type="component" value="Chromosome"/>
</dbReference>
<reference evidence="2 3" key="1">
    <citation type="submission" date="2019-11" db="EMBL/GenBank/DDBJ databases">
        <authorList>
            <person name="He Y."/>
        </authorList>
    </citation>
    <scope>NUCLEOTIDE SEQUENCE [LARGE SCALE GENOMIC DNA]</scope>
    <source>
        <strain evidence="2 3">SCSIO 58843</strain>
    </source>
</reference>
<dbReference type="SUPFAM" id="SSF46785">
    <property type="entry name" value="Winged helix' DNA-binding domain"/>
    <property type="match status" value="1"/>
</dbReference>
<feature type="compositionally biased region" description="Basic and acidic residues" evidence="1">
    <location>
        <begin position="175"/>
        <end position="185"/>
    </location>
</feature>
<evidence type="ECO:0000313" key="2">
    <source>
        <dbReference type="EMBL" id="QGG95600.1"/>
    </source>
</evidence>
<feature type="region of interest" description="Disordered" evidence="1">
    <location>
        <begin position="126"/>
        <end position="217"/>
    </location>
</feature>
<dbReference type="AlphaFoldDB" id="A0A5Q2RNY2"/>
<sequence>MTALPIDDYGMPEEYDDFFTESQHDAMLDRTKWAILVRKAPKAVLRSSHKTLCFVLFTYVVGKSDATCWPSQETLARDSGLSERAVWEILANLEADGWIERTTISRRQSQVITLCWPPYRSAESRTACGTQSRTSCGTDAERRSTSKHLSPEPPASSPEPPSVSPELAASSPEAAADKGEVKDQLKVQNMALNELSERWTSDDFNPAPYPQDTPRGR</sequence>
<keyword evidence="3" id="KW-1185">Reference proteome</keyword>
<dbReference type="InterPro" id="IPR036390">
    <property type="entry name" value="WH_DNA-bd_sf"/>
</dbReference>
<feature type="compositionally biased region" description="Low complexity" evidence="1">
    <location>
        <begin position="164"/>
        <end position="174"/>
    </location>
</feature>
<dbReference type="Pfam" id="PF13730">
    <property type="entry name" value="HTH_36"/>
    <property type="match status" value="1"/>
</dbReference>
<name>A0A5Q2RNY2_9ACTN</name>
<feature type="compositionally biased region" description="Pro residues" evidence="1">
    <location>
        <begin position="151"/>
        <end position="163"/>
    </location>
</feature>
<evidence type="ECO:0000313" key="3">
    <source>
        <dbReference type="Proteomes" id="UP000334019"/>
    </source>
</evidence>
<evidence type="ECO:0008006" key="4">
    <source>
        <dbReference type="Google" id="ProtNLM"/>
    </source>
</evidence>
<dbReference type="InterPro" id="IPR036388">
    <property type="entry name" value="WH-like_DNA-bd_sf"/>
</dbReference>
<organism evidence="2 3">
    <name type="scientific">Actinomarinicola tropica</name>
    <dbReference type="NCBI Taxonomy" id="2789776"/>
    <lineage>
        <taxon>Bacteria</taxon>
        <taxon>Bacillati</taxon>
        <taxon>Actinomycetota</taxon>
        <taxon>Acidimicrobiia</taxon>
        <taxon>Acidimicrobiales</taxon>
        <taxon>Iamiaceae</taxon>
        <taxon>Actinomarinicola</taxon>
    </lineage>
</organism>
<gene>
    <name evidence="2" type="ORF">GH723_11115</name>
</gene>
<accession>A0A5Q2RNY2</accession>
<proteinExistence type="predicted"/>
<dbReference type="EMBL" id="CP045851">
    <property type="protein sequence ID" value="QGG95600.1"/>
    <property type="molecule type" value="Genomic_DNA"/>
</dbReference>
<feature type="compositionally biased region" description="Polar residues" evidence="1">
    <location>
        <begin position="127"/>
        <end position="137"/>
    </location>
</feature>
<dbReference type="Gene3D" id="1.10.10.10">
    <property type="entry name" value="Winged helix-like DNA-binding domain superfamily/Winged helix DNA-binding domain"/>
    <property type="match status" value="1"/>
</dbReference>
<protein>
    <recommendedName>
        <fullName evidence="4">Helix-turn-helix domain-containing protein</fullName>
    </recommendedName>
</protein>